<protein>
    <submittedName>
        <fullName evidence="2">Uncharacterized protein</fullName>
    </submittedName>
</protein>
<evidence type="ECO:0000256" key="1">
    <source>
        <dbReference type="SAM" id="MobiDB-lite"/>
    </source>
</evidence>
<evidence type="ECO:0000313" key="2">
    <source>
        <dbReference type="EMBL" id="EJN58996.1"/>
    </source>
</evidence>
<feature type="region of interest" description="Disordered" evidence="1">
    <location>
        <begin position="1"/>
        <end position="41"/>
    </location>
</feature>
<sequence>MASRSGFYETHARPRGPLTSDEHTRCSSRNSRQKGGTGIRTHSQLSELLAARIPDVSVLRVHVGGERTHRSP</sequence>
<gene>
    <name evidence="2" type="ORF">HSB1_24170</name>
</gene>
<accession>J3JF82</accession>
<proteinExistence type="predicted"/>
<dbReference type="AlphaFoldDB" id="J3JF82"/>
<reference evidence="2 3" key="1">
    <citation type="journal article" date="2012" name="J. Bacteriol.">
        <title>Draft Genome Sequence of the Extremely Halophilic Archaeon Halogranum salarium B-1T.</title>
        <authorList>
            <person name="Kim K.K."/>
            <person name="Lee K.C."/>
            <person name="Lee J.S."/>
        </authorList>
    </citation>
    <scope>NUCLEOTIDE SEQUENCE [LARGE SCALE GENOMIC DNA]</scope>
    <source>
        <strain evidence="2 3">B-1</strain>
    </source>
</reference>
<evidence type="ECO:0000313" key="3">
    <source>
        <dbReference type="Proteomes" id="UP000007813"/>
    </source>
</evidence>
<name>J3JF82_9EURY</name>
<organism evidence="2 3">
    <name type="scientific">Halogranum salarium B-1</name>
    <dbReference type="NCBI Taxonomy" id="1210908"/>
    <lineage>
        <taxon>Archaea</taxon>
        <taxon>Methanobacteriati</taxon>
        <taxon>Methanobacteriota</taxon>
        <taxon>Stenosarchaea group</taxon>
        <taxon>Halobacteria</taxon>
        <taxon>Halobacteriales</taxon>
        <taxon>Haloferacaceae</taxon>
    </lineage>
</organism>
<dbReference type="EMBL" id="ALJD01000006">
    <property type="protein sequence ID" value="EJN58996.1"/>
    <property type="molecule type" value="Genomic_DNA"/>
</dbReference>
<feature type="compositionally biased region" description="Polar residues" evidence="1">
    <location>
        <begin position="27"/>
        <end position="41"/>
    </location>
</feature>
<dbReference type="Proteomes" id="UP000007813">
    <property type="component" value="Unassembled WGS sequence"/>
</dbReference>
<comment type="caution">
    <text evidence="2">The sequence shown here is derived from an EMBL/GenBank/DDBJ whole genome shotgun (WGS) entry which is preliminary data.</text>
</comment>